<evidence type="ECO:0000313" key="3">
    <source>
        <dbReference type="Proteomes" id="UP001219518"/>
    </source>
</evidence>
<protein>
    <submittedName>
        <fullName evidence="2">Titin-like protein</fullName>
    </submittedName>
</protein>
<reference evidence="2" key="1">
    <citation type="submission" date="2021-07" db="EMBL/GenBank/DDBJ databases">
        <authorList>
            <person name="Catto M.A."/>
            <person name="Jacobson A."/>
            <person name="Kennedy G."/>
            <person name="Labadie P."/>
            <person name="Hunt B.G."/>
            <person name="Srinivasan R."/>
        </authorList>
    </citation>
    <scope>NUCLEOTIDE SEQUENCE</scope>
    <source>
        <strain evidence="2">PL_HMW_Pooled</strain>
        <tissue evidence="2">Head</tissue>
    </source>
</reference>
<reference evidence="2" key="2">
    <citation type="journal article" date="2023" name="BMC Genomics">
        <title>Pest status, molecular evolution, and epigenetic factors derived from the genome assembly of Frankliniella fusca, a thysanopteran phytovirus vector.</title>
        <authorList>
            <person name="Catto M.A."/>
            <person name="Labadie P.E."/>
            <person name="Jacobson A.L."/>
            <person name="Kennedy G.G."/>
            <person name="Srinivasan R."/>
            <person name="Hunt B.G."/>
        </authorList>
    </citation>
    <scope>NUCLEOTIDE SEQUENCE</scope>
    <source>
        <strain evidence="2">PL_HMW_Pooled</strain>
    </source>
</reference>
<accession>A0AAE1LM02</accession>
<dbReference type="EMBL" id="JAHWGI010001134">
    <property type="protein sequence ID" value="KAK3922957.1"/>
    <property type="molecule type" value="Genomic_DNA"/>
</dbReference>
<comment type="caution">
    <text evidence="2">The sequence shown here is derived from an EMBL/GenBank/DDBJ whole genome shotgun (WGS) entry which is preliminary data.</text>
</comment>
<sequence>MVAHRCAWSVHPDLANAMCFPGPELSSDAEVPDINIDVSDGLDTDCWDSGFFLEMTEKFDLDLPQVMKIESHHDDAILDSRGSRGSMQKVPSLSDLSDPESSLGWGILRHPPIRA</sequence>
<feature type="compositionally biased region" description="Low complexity" evidence="1">
    <location>
        <begin position="91"/>
        <end position="100"/>
    </location>
</feature>
<dbReference type="Proteomes" id="UP001219518">
    <property type="component" value="Unassembled WGS sequence"/>
</dbReference>
<dbReference type="AlphaFoldDB" id="A0AAE1LM02"/>
<organism evidence="2 3">
    <name type="scientific">Frankliniella fusca</name>
    <dbReference type="NCBI Taxonomy" id="407009"/>
    <lineage>
        <taxon>Eukaryota</taxon>
        <taxon>Metazoa</taxon>
        <taxon>Ecdysozoa</taxon>
        <taxon>Arthropoda</taxon>
        <taxon>Hexapoda</taxon>
        <taxon>Insecta</taxon>
        <taxon>Pterygota</taxon>
        <taxon>Neoptera</taxon>
        <taxon>Paraneoptera</taxon>
        <taxon>Thysanoptera</taxon>
        <taxon>Terebrantia</taxon>
        <taxon>Thripoidea</taxon>
        <taxon>Thripidae</taxon>
        <taxon>Frankliniella</taxon>
    </lineage>
</organism>
<name>A0AAE1LM02_9NEOP</name>
<evidence type="ECO:0000313" key="2">
    <source>
        <dbReference type="EMBL" id="KAK3922957.1"/>
    </source>
</evidence>
<keyword evidence="3" id="KW-1185">Reference proteome</keyword>
<evidence type="ECO:0000256" key="1">
    <source>
        <dbReference type="SAM" id="MobiDB-lite"/>
    </source>
</evidence>
<proteinExistence type="predicted"/>
<gene>
    <name evidence="2" type="ORF">KUF71_001616</name>
</gene>
<feature type="region of interest" description="Disordered" evidence="1">
    <location>
        <begin position="78"/>
        <end position="100"/>
    </location>
</feature>